<protein>
    <submittedName>
        <fullName evidence="2">Uncharacterized protein</fullName>
    </submittedName>
</protein>
<feature type="region of interest" description="Disordered" evidence="1">
    <location>
        <begin position="126"/>
        <end position="162"/>
    </location>
</feature>
<evidence type="ECO:0000256" key="1">
    <source>
        <dbReference type="SAM" id="MobiDB-lite"/>
    </source>
</evidence>
<feature type="compositionally biased region" description="Polar residues" evidence="1">
    <location>
        <begin position="705"/>
        <end position="718"/>
    </location>
</feature>
<dbReference type="OrthoDB" id="348702at2759"/>
<keyword evidence="3" id="KW-1185">Reference proteome</keyword>
<feature type="region of interest" description="Disordered" evidence="1">
    <location>
        <begin position="447"/>
        <end position="502"/>
    </location>
</feature>
<feature type="compositionally biased region" description="Basic and acidic residues" evidence="1">
    <location>
        <begin position="342"/>
        <end position="357"/>
    </location>
</feature>
<feature type="compositionally biased region" description="Low complexity" evidence="1">
    <location>
        <begin position="331"/>
        <end position="341"/>
    </location>
</feature>
<feature type="compositionally biased region" description="Low complexity" evidence="1">
    <location>
        <begin position="666"/>
        <end position="704"/>
    </location>
</feature>
<dbReference type="EMBL" id="HG690708">
    <property type="protein sequence ID" value="CDI75086.1"/>
    <property type="molecule type" value="Genomic_DNA"/>
</dbReference>
<evidence type="ECO:0000313" key="3">
    <source>
        <dbReference type="Proteomes" id="UP000018201"/>
    </source>
</evidence>
<feature type="region of interest" description="Disordered" evidence="1">
    <location>
        <begin position="543"/>
        <end position="564"/>
    </location>
</feature>
<dbReference type="PANTHER" id="PTHR24330">
    <property type="entry name" value="HOMEOBOX PROTEIN BARH-LIKE"/>
    <property type="match status" value="1"/>
</dbReference>
<feature type="compositionally biased region" description="Basic residues" evidence="1">
    <location>
        <begin position="861"/>
        <end position="874"/>
    </location>
</feature>
<organism evidence="2 3">
    <name type="scientific">Eimeria praecox</name>
    <dbReference type="NCBI Taxonomy" id="51316"/>
    <lineage>
        <taxon>Eukaryota</taxon>
        <taxon>Sar</taxon>
        <taxon>Alveolata</taxon>
        <taxon>Apicomplexa</taxon>
        <taxon>Conoidasida</taxon>
        <taxon>Coccidia</taxon>
        <taxon>Eucoccidiorida</taxon>
        <taxon>Eimeriorina</taxon>
        <taxon>Eimeriidae</taxon>
        <taxon>Eimeria</taxon>
    </lineage>
</organism>
<accession>U6G4E7</accession>
<gene>
    <name evidence="2" type="ORF">EPH_0004160</name>
</gene>
<feature type="compositionally biased region" description="Low complexity" evidence="1">
    <location>
        <begin position="367"/>
        <end position="376"/>
    </location>
</feature>
<feature type="compositionally biased region" description="Polar residues" evidence="1">
    <location>
        <begin position="543"/>
        <end position="557"/>
    </location>
</feature>
<feature type="region of interest" description="Disordered" evidence="1">
    <location>
        <begin position="27"/>
        <end position="52"/>
    </location>
</feature>
<feature type="region of interest" description="Disordered" evidence="1">
    <location>
        <begin position="657"/>
        <end position="724"/>
    </location>
</feature>
<reference evidence="2" key="1">
    <citation type="submission" date="2013-10" db="EMBL/GenBank/DDBJ databases">
        <title>Genomic analysis of the causative agents of coccidiosis in chickens.</title>
        <authorList>
            <person name="Reid A.J."/>
            <person name="Blake D."/>
            <person name="Billington K."/>
            <person name="Browne H."/>
            <person name="Dunn M."/>
            <person name="Hung S."/>
            <person name="Kawahara F."/>
            <person name="Miranda-Saavedra D."/>
            <person name="Mourier T."/>
            <person name="Nagra H."/>
            <person name="Otto T.D."/>
            <person name="Rawlings N."/>
            <person name="Sanchez A."/>
            <person name="Sanders M."/>
            <person name="Subramaniam C."/>
            <person name="Tay Y."/>
            <person name="Dear P."/>
            <person name="Doerig C."/>
            <person name="Gruber A."/>
            <person name="Parkinson J."/>
            <person name="Shirley M."/>
            <person name="Wan K.L."/>
            <person name="Berriman M."/>
            <person name="Tomley F."/>
            <person name="Pain A."/>
        </authorList>
    </citation>
    <scope>NUCLEOTIDE SEQUENCE [LARGE SCALE GENOMIC DNA]</scope>
    <source>
        <strain evidence="2">Houghton</strain>
    </source>
</reference>
<dbReference type="AlphaFoldDB" id="U6G4E7"/>
<dbReference type="VEuPathDB" id="ToxoDB:EPH_0004160"/>
<sequence length="874" mass="94060">MPCSSTDDGAWGGCFASSSLATDPGACTAVGSRHTNNRRRPQQGEPWQAGRPEAAACRISCSSSSDLTIDNGCNDSAAVEESAINGPHGRSVVGASCPSGTSVVPVAQIPPFIPMQLAASAAARAAAQDKNSDGNGSDGDSDIDFFTPLSSPLRELPTPSMPAAAFTQGSAAAQQQQQQLRQRQQQQQLPEQQLTQQRASLEIPGIVSSMQQQNASTSSLPPAKECGLLLGRFPLRRRYMSADCGSSLLRQELQQEKQLHPSPQGETVASGAGLHFLVKTTVNAASGRDRVPLVHRISRALVQTRRCQGRPLQYQQQKHQFQWVQHPRQPLLQQQGQQQHDQQQHRLQREASDEDIRMPLVPPPASSSPLLSSSRVAPPTVTFVSLQTEECAPKAAAAEFTACADSREAAGVAVPGPPFSSNSTVLAEGEKQQAPAPLSLLSAVRLQQEQPEGKQQQQQPSREQQQEQQQHPSREQQQQQQQQPSREQQQQQQQQLKENNEEVLQCSKRRRFSVERSDSTCVFPSGLVAAAIPVNACIHTTSSSDEGEVQRQQSQQHMEGAARVEDLDFSSHRKRKRGGECSARLLLMLQPNAAAADAALLDVLGTALTAEETRELRMQQQKEAEAAAAAAAAAEAAARERTAAAAAAEAAAARAKAALEAEEQQQRQPQQQQRQPQQPQQPQQRQEQHLQPQSQQAQLQREQANGQKLQSTVGNTSGLGDLGAVQGRPKLRIRRANGAPGAAPSSTASTAAGAGISASPQQTVGFQHQQQQQPPFAPHNSALGQQVPLQQQMDVQGSVFQLSQVQPHQQYAQQPQLPQQVQQQQLAADGLGLGLAEFGPTKVPSGTDAGSNPFAFVAGRGRGRGGRRGNMRRR</sequence>
<dbReference type="PANTHER" id="PTHR24330:SF19">
    <property type="entry name" value="MEDIATOR OF RNA POLYMERASE II TRANSCRIPTION SUBUNIT 29"/>
    <property type="match status" value="1"/>
</dbReference>
<reference evidence="2" key="2">
    <citation type="submission" date="2013-10" db="EMBL/GenBank/DDBJ databases">
        <authorList>
            <person name="Aslett M."/>
        </authorList>
    </citation>
    <scope>NUCLEOTIDE SEQUENCE [LARGE SCALE GENOMIC DNA]</scope>
    <source>
        <strain evidence="2">Houghton</strain>
    </source>
</reference>
<feature type="region of interest" description="Disordered" evidence="1">
    <location>
        <begin position="736"/>
        <end position="782"/>
    </location>
</feature>
<feature type="region of interest" description="Disordered" evidence="1">
    <location>
        <begin position="838"/>
        <end position="874"/>
    </location>
</feature>
<name>U6G4E7_9EIME</name>
<evidence type="ECO:0000313" key="2">
    <source>
        <dbReference type="EMBL" id="CDI75086.1"/>
    </source>
</evidence>
<dbReference type="Proteomes" id="UP000018201">
    <property type="component" value="Unassembled WGS sequence"/>
</dbReference>
<feature type="compositionally biased region" description="Low complexity" evidence="1">
    <location>
        <begin position="447"/>
        <end position="495"/>
    </location>
</feature>
<dbReference type="InterPro" id="IPR052145">
    <property type="entry name" value="Mediator/Homeobox_domain"/>
</dbReference>
<feature type="region of interest" description="Disordered" evidence="1">
    <location>
        <begin position="331"/>
        <end position="376"/>
    </location>
</feature>
<proteinExistence type="predicted"/>
<feature type="compositionally biased region" description="Low complexity" evidence="1">
    <location>
        <begin position="738"/>
        <end position="774"/>
    </location>
</feature>
<feature type="region of interest" description="Disordered" evidence="1">
    <location>
        <begin position="176"/>
        <end position="196"/>
    </location>
</feature>